<protein>
    <recommendedName>
        <fullName evidence="4">HEAT repeat domain-containing protein</fullName>
    </recommendedName>
</protein>
<name>A0A1L3MNK9_9BACI</name>
<dbReference type="InterPro" id="IPR011989">
    <property type="entry name" value="ARM-like"/>
</dbReference>
<reference evidence="2 3" key="1">
    <citation type="journal article" date="2016" name="Sci. Rep.">
        <title>Complete genome sequence and transcriptomic analysis of a novel marine strain Bacillus weihaiensis reveals the mechanism of brown algae degradation.</title>
        <authorList>
            <person name="Zhu Y."/>
            <person name="Chen P."/>
            <person name="Bao Y."/>
            <person name="Men Y."/>
            <person name="Zeng Y."/>
            <person name="Yang J."/>
            <person name="Sun J."/>
            <person name="Sun Y."/>
        </authorList>
    </citation>
    <scope>NUCLEOTIDE SEQUENCE [LARGE SCALE GENOMIC DNA]</scope>
    <source>
        <strain evidence="2 3">Alg07</strain>
    </source>
</reference>
<dbReference type="InterPro" id="IPR016024">
    <property type="entry name" value="ARM-type_fold"/>
</dbReference>
<evidence type="ECO:0000256" key="1">
    <source>
        <dbReference type="SAM" id="Phobius"/>
    </source>
</evidence>
<dbReference type="SUPFAM" id="SSF48371">
    <property type="entry name" value="ARM repeat"/>
    <property type="match status" value="1"/>
</dbReference>
<dbReference type="KEGG" id="bwh:A9C19_03450"/>
<gene>
    <name evidence="2" type="ORF">A9C19_03450</name>
</gene>
<evidence type="ECO:0008006" key="4">
    <source>
        <dbReference type="Google" id="ProtNLM"/>
    </source>
</evidence>
<dbReference type="Proteomes" id="UP000181936">
    <property type="component" value="Chromosome"/>
</dbReference>
<dbReference type="Gene3D" id="1.25.10.10">
    <property type="entry name" value="Leucine-rich Repeat Variant"/>
    <property type="match status" value="1"/>
</dbReference>
<proteinExistence type="predicted"/>
<feature type="transmembrane region" description="Helical" evidence="1">
    <location>
        <begin position="6"/>
        <end position="29"/>
    </location>
</feature>
<accession>A0A1L3MNK9</accession>
<dbReference type="RefSeq" id="WP_072578686.1">
    <property type="nucleotide sequence ID" value="NZ_CP016020.1"/>
</dbReference>
<dbReference type="OrthoDB" id="2112914at2"/>
<dbReference type="AlphaFoldDB" id="A0A1L3MNK9"/>
<sequence>MIEVSLVFLFVLFISLFFILLTLFLYLLIEKYTHNESKRKIEAYKERYRLDMFHYLQDGEKSPVIPTGENEKFIALVELLSDYSNVLDSKDVRTRISAYAKEYLTDYIKKHLKKRRWSLRMNALFTIEDFHMIHLSDTLHQMYEKPYITSAERTQILKLFAKFNDERIIEYLVSSKENFSDFAILSTLSHVEEERFDELVQQFHQLDKRIQYMIIETIGKLQLLTYRELLQSQLHSTNEEMRIRALKAFANTGAPISQEILGQYFDNESWQVRMMAAKVTGAQKITAFTEQLITLLSDTEYVVRAEAAKAITQFQFGKSMLNKVIEETEDGFARDMALEWLEKERGYN</sequence>
<organism evidence="2 3">
    <name type="scientific">Bacillus weihaiensis</name>
    <dbReference type="NCBI Taxonomy" id="1547283"/>
    <lineage>
        <taxon>Bacteria</taxon>
        <taxon>Bacillati</taxon>
        <taxon>Bacillota</taxon>
        <taxon>Bacilli</taxon>
        <taxon>Bacillales</taxon>
        <taxon>Bacillaceae</taxon>
        <taxon>Bacillus</taxon>
    </lineage>
</organism>
<keyword evidence="1" id="KW-0472">Membrane</keyword>
<keyword evidence="3" id="KW-1185">Reference proteome</keyword>
<evidence type="ECO:0000313" key="3">
    <source>
        <dbReference type="Proteomes" id="UP000181936"/>
    </source>
</evidence>
<dbReference type="STRING" id="1547283.A9C19_03450"/>
<keyword evidence="1" id="KW-1133">Transmembrane helix</keyword>
<evidence type="ECO:0000313" key="2">
    <source>
        <dbReference type="EMBL" id="APH03892.1"/>
    </source>
</evidence>
<keyword evidence="1" id="KW-0812">Transmembrane</keyword>
<dbReference type="EMBL" id="CP016020">
    <property type="protein sequence ID" value="APH03892.1"/>
    <property type="molecule type" value="Genomic_DNA"/>
</dbReference>